<keyword evidence="1" id="KW-0472">Membrane</keyword>
<name>A0ABR5NEP3_BRECH</name>
<evidence type="ECO:0000313" key="2">
    <source>
        <dbReference type="EMBL" id="KQL50029.1"/>
    </source>
</evidence>
<comment type="caution">
    <text evidence="2">The sequence shown here is derived from an EMBL/GenBank/DDBJ whole genome shotgun (WGS) entry which is preliminary data.</text>
</comment>
<sequence length="135" mass="15754">MISLWFFILCLIILMTVILAIRNRHNKMIFISIIIFGLILSLPFHFLVQSGMTRIHKEEIARVIHFMGGNVIQVKKVDDSRTPFERETGASNTVYQVLYEINGLQKSAWYRGVNVINNIHSKPNKGYEEKWVFDQ</sequence>
<accession>A0ABR5NEP3</accession>
<keyword evidence="1" id="KW-1133">Transmembrane helix</keyword>
<evidence type="ECO:0000313" key="3">
    <source>
        <dbReference type="Proteomes" id="UP000051063"/>
    </source>
</evidence>
<keyword evidence="1" id="KW-0812">Transmembrane</keyword>
<protein>
    <submittedName>
        <fullName evidence="2">Uncharacterized protein</fullName>
    </submittedName>
</protein>
<keyword evidence="3" id="KW-1185">Reference proteome</keyword>
<reference evidence="2 3" key="1">
    <citation type="submission" date="2015-09" db="EMBL/GenBank/DDBJ databases">
        <title>Genome sequencing project for genomic taxonomy and phylogenomics of Bacillus-like bacteria.</title>
        <authorList>
            <person name="Liu B."/>
            <person name="Wang J."/>
            <person name="Zhu Y."/>
            <person name="Liu G."/>
            <person name="Chen Q."/>
            <person name="Chen Z."/>
            <person name="Lan J."/>
            <person name="Che J."/>
            <person name="Ge C."/>
            <person name="Shi H."/>
            <person name="Pan Z."/>
            <person name="Liu X."/>
        </authorList>
    </citation>
    <scope>NUCLEOTIDE SEQUENCE [LARGE SCALE GENOMIC DNA]</scope>
    <source>
        <strain evidence="2 3">DSM 8552</strain>
    </source>
</reference>
<proteinExistence type="predicted"/>
<organism evidence="2 3">
    <name type="scientific">Brevibacillus choshinensis</name>
    <dbReference type="NCBI Taxonomy" id="54911"/>
    <lineage>
        <taxon>Bacteria</taxon>
        <taxon>Bacillati</taxon>
        <taxon>Bacillota</taxon>
        <taxon>Bacilli</taxon>
        <taxon>Bacillales</taxon>
        <taxon>Paenibacillaceae</taxon>
        <taxon>Brevibacillus</taxon>
    </lineage>
</organism>
<evidence type="ECO:0000256" key="1">
    <source>
        <dbReference type="SAM" id="Phobius"/>
    </source>
</evidence>
<gene>
    <name evidence="2" type="ORF">AN963_10275</name>
</gene>
<dbReference type="Proteomes" id="UP000051063">
    <property type="component" value="Unassembled WGS sequence"/>
</dbReference>
<dbReference type="EMBL" id="LJJB01000007">
    <property type="protein sequence ID" value="KQL50029.1"/>
    <property type="molecule type" value="Genomic_DNA"/>
</dbReference>
<feature type="transmembrane region" description="Helical" evidence="1">
    <location>
        <begin position="30"/>
        <end position="48"/>
    </location>
</feature>